<name>A0A1H9CB24_9FLAO</name>
<keyword evidence="3" id="KW-1185">Reference proteome</keyword>
<dbReference type="EMBL" id="FOEI01000004">
    <property type="protein sequence ID" value="SEP97888.1"/>
    <property type="molecule type" value="Genomic_DNA"/>
</dbReference>
<feature type="transmembrane region" description="Helical" evidence="1">
    <location>
        <begin position="9"/>
        <end position="29"/>
    </location>
</feature>
<accession>A0A1H9CB24</accession>
<evidence type="ECO:0000313" key="2">
    <source>
        <dbReference type="EMBL" id="SEP97888.1"/>
    </source>
</evidence>
<reference evidence="2 3" key="1">
    <citation type="submission" date="2016-10" db="EMBL/GenBank/DDBJ databases">
        <authorList>
            <person name="de Groot N.N."/>
        </authorList>
    </citation>
    <scope>NUCLEOTIDE SEQUENCE [LARGE SCALE GENOMIC DNA]</scope>
    <source>
        <strain evidence="2 3">DSM 27078</strain>
    </source>
</reference>
<dbReference type="Proteomes" id="UP000198648">
    <property type="component" value="Unassembled WGS sequence"/>
</dbReference>
<proteinExistence type="predicted"/>
<keyword evidence="1" id="KW-0812">Transmembrane</keyword>
<gene>
    <name evidence="2" type="ORF">SAMN05444005_104120</name>
</gene>
<dbReference type="OrthoDB" id="9868823at2"/>
<organism evidence="2 3">
    <name type="scientific">Flavobacterium urocaniciphilum</name>
    <dbReference type="NCBI Taxonomy" id="1299341"/>
    <lineage>
        <taxon>Bacteria</taxon>
        <taxon>Pseudomonadati</taxon>
        <taxon>Bacteroidota</taxon>
        <taxon>Flavobacteriia</taxon>
        <taxon>Flavobacteriales</taxon>
        <taxon>Flavobacteriaceae</taxon>
        <taxon>Flavobacterium</taxon>
    </lineage>
</organism>
<evidence type="ECO:0000313" key="3">
    <source>
        <dbReference type="Proteomes" id="UP000198648"/>
    </source>
</evidence>
<sequence length="61" mass="7175">MNNNNLKKAFLEFLFNGAICTVLINYLQFHDWIKSLKFGLVFGIVMSVFYTVILPKFKKKQ</sequence>
<keyword evidence="1" id="KW-0472">Membrane</keyword>
<evidence type="ECO:0000256" key="1">
    <source>
        <dbReference type="SAM" id="Phobius"/>
    </source>
</evidence>
<dbReference type="STRING" id="1299341.SAMN05444005_104120"/>
<keyword evidence="1" id="KW-1133">Transmembrane helix</keyword>
<dbReference type="RefSeq" id="WP_091467777.1">
    <property type="nucleotide sequence ID" value="NZ_FOEI01000004.1"/>
</dbReference>
<feature type="transmembrane region" description="Helical" evidence="1">
    <location>
        <begin position="35"/>
        <end position="54"/>
    </location>
</feature>
<protein>
    <submittedName>
        <fullName evidence="2">Uncharacterized protein</fullName>
    </submittedName>
</protein>
<dbReference type="AlphaFoldDB" id="A0A1H9CB24"/>